<name>A0A4R9LZ89_9LEPT</name>
<proteinExistence type="predicted"/>
<evidence type="ECO:0000313" key="1">
    <source>
        <dbReference type="EMBL" id="TGN17350.1"/>
    </source>
</evidence>
<protein>
    <submittedName>
        <fullName evidence="1">Uncharacterized protein</fullName>
    </submittedName>
</protein>
<evidence type="ECO:0000313" key="2">
    <source>
        <dbReference type="Proteomes" id="UP000298058"/>
    </source>
</evidence>
<sequence length="170" mass="20327">MNRFIFVREKAIDFLNRICKAHSLNFNEVFSINDALIEEAVVDYFADLIRLKEFHNIEKAKPQKVAAYTSYWVFRRKPIQWISNPDDDLLLRFPNIKFINELFAYTLLINLVFDEKSRFADSNPRYKVFRDLLMYNFMYRQLNSQILELVIVALSTDPNRAFLTETEHSE</sequence>
<comment type="caution">
    <text evidence="1">The sequence shown here is derived from an EMBL/GenBank/DDBJ whole genome shotgun (WGS) entry which is preliminary data.</text>
</comment>
<keyword evidence="2" id="KW-1185">Reference proteome</keyword>
<gene>
    <name evidence="1" type="ORF">EHS15_17605</name>
</gene>
<dbReference type="RefSeq" id="WP_135761903.1">
    <property type="nucleotide sequence ID" value="NZ_RQHW01000078.1"/>
</dbReference>
<accession>A0A4R9LZ89</accession>
<dbReference type="OrthoDB" id="328758at2"/>
<organism evidence="1 2">
    <name type="scientific">Leptospira idonii</name>
    <dbReference type="NCBI Taxonomy" id="1193500"/>
    <lineage>
        <taxon>Bacteria</taxon>
        <taxon>Pseudomonadati</taxon>
        <taxon>Spirochaetota</taxon>
        <taxon>Spirochaetia</taxon>
        <taxon>Leptospirales</taxon>
        <taxon>Leptospiraceae</taxon>
        <taxon>Leptospira</taxon>
    </lineage>
</organism>
<reference evidence="1" key="1">
    <citation type="journal article" date="2019" name="PLoS Negl. Trop. Dis.">
        <title>Revisiting the worldwide diversity of Leptospira species in the environment.</title>
        <authorList>
            <person name="Vincent A.T."/>
            <person name="Schiettekatte O."/>
            <person name="Bourhy P."/>
            <person name="Veyrier F.J."/>
            <person name="Picardeau M."/>
        </authorList>
    </citation>
    <scope>NUCLEOTIDE SEQUENCE [LARGE SCALE GENOMIC DNA]</scope>
    <source>
        <strain evidence="1">201300427</strain>
    </source>
</reference>
<dbReference type="Proteomes" id="UP000298058">
    <property type="component" value="Unassembled WGS sequence"/>
</dbReference>
<dbReference type="EMBL" id="RQHW01000078">
    <property type="protein sequence ID" value="TGN17350.1"/>
    <property type="molecule type" value="Genomic_DNA"/>
</dbReference>
<dbReference type="AlphaFoldDB" id="A0A4R9LZ89"/>